<reference evidence="4 5" key="1">
    <citation type="submission" date="2016-10" db="EMBL/GenBank/DDBJ databases">
        <authorList>
            <person name="Varghese N."/>
        </authorList>
    </citation>
    <scope>NUCLEOTIDE SEQUENCE [LARGE SCALE GENOMIC DNA]</scope>
</reference>
<dbReference type="InterPro" id="IPR036010">
    <property type="entry name" value="2Fe-2S_ferredoxin-like_sf"/>
</dbReference>
<evidence type="ECO:0000256" key="1">
    <source>
        <dbReference type="ARBA" id="ARBA00022714"/>
    </source>
</evidence>
<accession>A0A1Y6LU19</accession>
<dbReference type="InterPro" id="IPR006058">
    <property type="entry name" value="2Fe2S_fd_BS"/>
</dbReference>
<dbReference type="Pfam" id="PF00111">
    <property type="entry name" value="Fer2"/>
    <property type="match status" value="1"/>
</dbReference>
<dbReference type="AlphaFoldDB" id="A0A1Y6LU19"/>
<evidence type="ECO:0000313" key="5">
    <source>
        <dbReference type="Proteomes" id="UP000215453"/>
    </source>
</evidence>
<keyword evidence="1" id="KW-0479">Metal-binding</keyword>
<feature type="domain" description="2Fe-2S ferredoxin-type" evidence="3">
    <location>
        <begin position="77"/>
        <end position="157"/>
    </location>
</feature>
<keyword evidence="1" id="KW-0001">2Fe-2S</keyword>
<protein>
    <recommendedName>
        <fullName evidence="3">2Fe-2S ferredoxin-type domain-containing protein</fullName>
    </recommendedName>
</protein>
<dbReference type="PROSITE" id="PS00197">
    <property type="entry name" value="2FE2S_FER_1"/>
    <property type="match status" value="1"/>
</dbReference>
<keyword evidence="1" id="KW-0408">Iron</keyword>
<dbReference type="InterPro" id="IPR001041">
    <property type="entry name" value="2Fe-2S_ferredoxin-type"/>
</dbReference>
<keyword evidence="2" id="KW-0411">Iron-sulfur</keyword>
<evidence type="ECO:0000259" key="3">
    <source>
        <dbReference type="PROSITE" id="PS51085"/>
    </source>
</evidence>
<name>A0A1Y6LU19_ZYMTR</name>
<dbReference type="Gene3D" id="3.10.20.30">
    <property type="match status" value="1"/>
</dbReference>
<proteinExistence type="predicted"/>
<dbReference type="GO" id="GO:0051537">
    <property type="term" value="F:2 iron, 2 sulfur cluster binding"/>
    <property type="evidence" value="ECO:0007669"/>
    <property type="project" value="UniProtKB-KW"/>
</dbReference>
<evidence type="ECO:0000256" key="2">
    <source>
        <dbReference type="ARBA" id="ARBA00023014"/>
    </source>
</evidence>
<dbReference type="CDD" id="cd00207">
    <property type="entry name" value="fer2"/>
    <property type="match status" value="1"/>
</dbReference>
<gene>
    <name evidence="4" type="ORF">ZT1A5_G7603</name>
</gene>
<dbReference type="EMBL" id="LT882682">
    <property type="protein sequence ID" value="SMY26161.1"/>
    <property type="molecule type" value="Genomic_DNA"/>
</dbReference>
<dbReference type="PROSITE" id="PS51085">
    <property type="entry name" value="2FE2S_FER_2"/>
    <property type="match status" value="1"/>
</dbReference>
<dbReference type="SUPFAM" id="SSF54292">
    <property type="entry name" value="2Fe-2S ferredoxin-like"/>
    <property type="match status" value="1"/>
</dbReference>
<dbReference type="Proteomes" id="UP000215453">
    <property type="component" value="Chromosome 7"/>
</dbReference>
<dbReference type="InterPro" id="IPR012675">
    <property type="entry name" value="Beta-grasp_dom_sf"/>
</dbReference>
<evidence type="ECO:0000313" key="4">
    <source>
        <dbReference type="EMBL" id="SMY26161.1"/>
    </source>
</evidence>
<sequence>MHDLHLNGLDVRQDVATALSPASTEPGSKLTSRQTWLEKVEMRSESPLYCKVGYLTQPPSIIAFSKAMLDIEDTGTAQVLFKTSNITATWLATEDLSLLELAEKAGLKPLHGCRSAMCGTCEVKVLKGQVYGPEGDKPQGILICQSRPATTEIELEL</sequence>
<organism evidence="4 5">
    <name type="scientific">Zymoseptoria tritici ST99CH_1A5</name>
    <dbReference type="NCBI Taxonomy" id="1276529"/>
    <lineage>
        <taxon>Eukaryota</taxon>
        <taxon>Fungi</taxon>
        <taxon>Dikarya</taxon>
        <taxon>Ascomycota</taxon>
        <taxon>Pezizomycotina</taxon>
        <taxon>Dothideomycetes</taxon>
        <taxon>Dothideomycetidae</taxon>
        <taxon>Mycosphaerellales</taxon>
        <taxon>Mycosphaerellaceae</taxon>
        <taxon>Zymoseptoria</taxon>
    </lineage>
</organism>